<name>A0ACC2GI04_DALPE</name>
<sequence length="176" mass="20454">MAPLVAYPNPHAQPGEEENGHYDRRPEVTVQKTWRQDELKDISKELQDPIMDWAEFRDQIEKMVRLYKLPGAEIAYITPAKMRLCWASIQTVMDHCKHVEGQQRKVDTEREQKETIRKKENSRLQAARIMRWGGHGRRGGRGGGWVWEKRPISKRRTRQRGEAGGSLAGTNRPVML</sequence>
<evidence type="ECO:0000313" key="2">
    <source>
        <dbReference type="Proteomes" id="UP001157502"/>
    </source>
</evidence>
<dbReference type="EMBL" id="CM055740">
    <property type="protein sequence ID" value="KAJ8003304.1"/>
    <property type="molecule type" value="Genomic_DNA"/>
</dbReference>
<reference evidence="1" key="1">
    <citation type="submission" date="2021-05" db="EMBL/GenBank/DDBJ databases">
        <authorList>
            <person name="Pan Q."/>
            <person name="Jouanno E."/>
            <person name="Zahm M."/>
            <person name="Klopp C."/>
            <person name="Cabau C."/>
            <person name="Louis A."/>
            <person name="Berthelot C."/>
            <person name="Parey E."/>
            <person name="Roest Crollius H."/>
            <person name="Montfort J."/>
            <person name="Robinson-Rechavi M."/>
            <person name="Bouchez O."/>
            <person name="Lampietro C."/>
            <person name="Lopez Roques C."/>
            <person name="Donnadieu C."/>
            <person name="Postlethwait J."/>
            <person name="Bobe J."/>
            <person name="Dillon D."/>
            <person name="Chandos A."/>
            <person name="von Hippel F."/>
            <person name="Guiguen Y."/>
        </authorList>
    </citation>
    <scope>NUCLEOTIDE SEQUENCE</scope>
    <source>
        <strain evidence="1">YG-Jan2019</strain>
    </source>
</reference>
<accession>A0ACC2GI04</accession>
<proteinExistence type="predicted"/>
<comment type="caution">
    <text evidence="1">The sequence shown here is derived from an EMBL/GenBank/DDBJ whole genome shotgun (WGS) entry which is preliminary data.</text>
</comment>
<gene>
    <name evidence="1" type="ORF">DPEC_G00168040</name>
</gene>
<protein>
    <submittedName>
        <fullName evidence="1">Uncharacterized protein</fullName>
    </submittedName>
</protein>
<keyword evidence="2" id="KW-1185">Reference proteome</keyword>
<dbReference type="Proteomes" id="UP001157502">
    <property type="component" value="Chromosome 13"/>
</dbReference>
<organism evidence="1 2">
    <name type="scientific">Dallia pectoralis</name>
    <name type="common">Alaska blackfish</name>
    <dbReference type="NCBI Taxonomy" id="75939"/>
    <lineage>
        <taxon>Eukaryota</taxon>
        <taxon>Metazoa</taxon>
        <taxon>Chordata</taxon>
        <taxon>Craniata</taxon>
        <taxon>Vertebrata</taxon>
        <taxon>Euteleostomi</taxon>
        <taxon>Actinopterygii</taxon>
        <taxon>Neopterygii</taxon>
        <taxon>Teleostei</taxon>
        <taxon>Protacanthopterygii</taxon>
        <taxon>Esociformes</taxon>
        <taxon>Umbridae</taxon>
        <taxon>Dallia</taxon>
    </lineage>
</organism>
<evidence type="ECO:0000313" key="1">
    <source>
        <dbReference type="EMBL" id="KAJ8003304.1"/>
    </source>
</evidence>